<protein>
    <submittedName>
        <fullName evidence="3">Oxidoreductase</fullName>
    </submittedName>
</protein>
<dbReference type="SUPFAM" id="SSF56645">
    <property type="entry name" value="Acyl-CoA dehydrogenase NM domain-like"/>
    <property type="match status" value="1"/>
</dbReference>
<evidence type="ECO:0000256" key="1">
    <source>
        <dbReference type="ARBA" id="ARBA00023002"/>
    </source>
</evidence>
<dbReference type="Gene3D" id="1.10.540.10">
    <property type="entry name" value="Acyl-CoA dehydrogenase/oxidase, N-terminal domain"/>
    <property type="match status" value="1"/>
</dbReference>
<name>S4WDW3_9ACTN</name>
<dbReference type="GO" id="GO:0005737">
    <property type="term" value="C:cytoplasm"/>
    <property type="evidence" value="ECO:0007669"/>
    <property type="project" value="TreeGrafter"/>
</dbReference>
<dbReference type="EMBL" id="KC863954">
    <property type="protein sequence ID" value="AGO97164.1"/>
    <property type="molecule type" value="Genomic_DNA"/>
</dbReference>
<dbReference type="InterPro" id="IPR036250">
    <property type="entry name" value="AcylCo_DH-like_C"/>
</dbReference>
<dbReference type="GO" id="GO:0016712">
    <property type="term" value="F:oxidoreductase activity, acting on paired donors, with incorporation or reduction of molecular oxygen, reduced flavin or flavoprotein as one donor, and incorporation of one atom of oxygen"/>
    <property type="evidence" value="ECO:0007669"/>
    <property type="project" value="TreeGrafter"/>
</dbReference>
<dbReference type="GO" id="GO:0003995">
    <property type="term" value="F:acyl-CoA dehydrogenase activity"/>
    <property type="evidence" value="ECO:0007669"/>
    <property type="project" value="TreeGrafter"/>
</dbReference>
<dbReference type="PANTHER" id="PTHR48083">
    <property type="entry name" value="MEDIUM-CHAIN SPECIFIC ACYL-COA DEHYDROGENASE, MITOCHONDRIAL-RELATED"/>
    <property type="match status" value="1"/>
</dbReference>
<dbReference type="InterPro" id="IPR046373">
    <property type="entry name" value="Acyl-CoA_Oxase/DH_mid-dom_sf"/>
</dbReference>
<dbReference type="PIRSF" id="PIRSF016578">
    <property type="entry name" value="HsaA"/>
    <property type="match status" value="1"/>
</dbReference>
<dbReference type="GO" id="GO:0033539">
    <property type="term" value="P:fatty acid beta-oxidation using acyl-CoA dehydrogenase"/>
    <property type="evidence" value="ECO:0007669"/>
    <property type="project" value="TreeGrafter"/>
</dbReference>
<evidence type="ECO:0000259" key="2">
    <source>
        <dbReference type="Pfam" id="PF08028"/>
    </source>
</evidence>
<dbReference type="SUPFAM" id="SSF47203">
    <property type="entry name" value="Acyl-CoA dehydrogenase C-terminal domain-like"/>
    <property type="match status" value="1"/>
</dbReference>
<dbReference type="GO" id="GO:0050660">
    <property type="term" value="F:flavin adenine dinucleotide binding"/>
    <property type="evidence" value="ECO:0007669"/>
    <property type="project" value="InterPro"/>
</dbReference>
<dbReference type="Gene3D" id="2.40.110.10">
    <property type="entry name" value="Butyryl-CoA Dehydrogenase, subunit A, domain 2"/>
    <property type="match status" value="1"/>
</dbReference>
<dbReference type="Pfam" id="PF08028">
    <property type="entry name" value="Acyl-CoA_dh_2"/>
    <property type="match status" value="1"/>
</dbReference>
<feature type="domain" description="Acyl-CoA dehydrogenase C-terminal" evidence="2">
    <location>
        <begin position="245"/>
        <end position="374"/>
    </location>
</feature>
<dbReference type="PANTHER" id="PTHR48083:SF19">
    <property type="entry name" value="FLAVIN-DEPENDENT MONOOXYGENASE, OXYGENASE SUBUNIT HSAA"/>
    <property type="match status" value="1"/>
</dbReference>
<accession>S4WDW3</accession>
<dbReference type="InterPro" id="IPR013107">
    <property type="entry name" value="Acyl-CoA_DH_C"/>
</dbReference>
<sequence length="397" mass="43180">MEEVVSENVVPSSDELIKRAEELVPLIKSRASSAAQNRNLDDEVVEALAEAGMFELRRPHRYGGYETSARGLFDVLSTLSTGDGSTGWNTAVWAIGSWMAAAFPDHVQDEVFATRATRICVVLSPTAVATETDGGLRVNGRWRFMSGARHSHWQVIITMAPAPDGGQWPVAALVPMSELKVEDDWYASGFAGTGSVTTIAEDLFVPQERTLPMPAILQGRYATELNADSPVFRTPMIPTGASGFIGVAVGMGRAAMDEFLQRLPGRKITFTDYDDQSAAPVTHFQVAEAALKLDEAEFHAHRMVGALDDKGVAGEPWTLQERMHNRGMLGRLVQLVGESVNTLANASGGSSIYTSVPIQRIQRDVQAFTLHGLMHPNTNFELYGRGICGLEPNTMYI</sequence>
<organism evidence="3">
    <name type="scientific">Streptomyces sp. CNT-179</name>
    <dbReference type="NCBI Taxonomy" id="1338663"/>
    <lineage>
        <taxon>Bacteria</taxon>
        <taxon>Bacillati</taxon>
        <taxon>Actinomycetota</taxon>
        <taxon>Actinomycetes</taxon>
        <taxon>Kitasatosporales</taxon>
        <taxon>Streptomycetaceae</taxon>
        <taxon>Streptomyces</taxon>
    </lineage>
</organism>
<dbReference type="AlphaFoldDB" id="S4WDW3"/>
<reference evidence="3" key="1">
    <citation type="journal article" date="2013" name="J. Am. Chem. Soc.">
        <title>Structures and comparative characterization of biosynthetic gene clusters for cyanosporasides, enediyne-derived natural products from marine actinomycetes.</title>
        <authorList>
            <person name="Lane A.L."/>
            <person name="Nam S.J."/>
            <person name="Fukuda T."/>
            <person name="Yamanaka K."/>
            <person name="Kauffman C.A."/>
            <person name="Jensen P.R."/>
            <person name="Fenical W."/>
            <person name="Moore B.S."/>
        </authorList>
    </citation>
    <scope>NUCLEOTIDE SEQUENCE</scope>
    <source>
        <strain evidence="3">CNT-179</strain>
    </source>
</reference>
<dbReference type="InterPro" id="IPR009100">
    <property type="entry name" value="AcylCoA_DH/oxidase_NM_dom_sf"/>
</dbReference>
<keyword evidence="1" id="KW-0560">Oxidoreductase</keyword>
<evidence type="ECO:0000313" key="3">
    <source>
        <dbReference type="EMBL" id="AGO97164.1"/>
    </source>
</evidence>
<dbReference type="InterPro" id="IPR037069">
    <property type="entry name" value="AcylCoA_DH/ox_N_sf"/>
</dbReference>
<dbReference type="InterPro" id="IPR050741">
    <property type="entry name" value="Acyl-CoA_dehydrogenase"/>
</dbReference>
<proteinExistence type="predicted"/>
<dbReference type="Gene3D" id="1.20.140.10">
    <property type="entry name" value="Butyryl-CoA Dehydrogenase, subunit A, domain 3"/>
    <property type="match status" value="1"/>
</dbReference>